<evidence type="ECO:0000313" key="4">
    <source>
        <dbReference type="Proteomes" id="UP000612329"/>
    </source>
</evidence>
<dbReference type="RefSeq" id="WP_188650721.1">
    <property type="nucleotide sequence ID" value="NZ_BMNR01000002.1"/>
</dbReference>
<protein>
    <recommendedName>
        <fullName evidence="2">UspA domain-containing protein</fullName>
    </recommendedName>
</protein>
<dbReference type="EMBL" id="BMNR01000002">
    <property type="protein sequence ID" value="GGK18036.1"/>
    <property type="molecule type" value="Genomic_DNA"/>
</dbReference>
<dbReference type="Proteomes" id="UP000612329">
    <property type="component" value="Unassembled WGS sequence"/>
</dbReference>
<evidence type="ECO:0000256" key="1">
    <source>
        <dbReference type="ARBA" id="ARBA00008791"/>
    </source>
</evidence>
<sequence>MEKRILLPTDFSDNSWSAIVYALKLYKDEACVFYFLNSIAVEGSTMANLSNKLLKIMKENALRELLELKDMAEKSNINSNHRFEIIISTKDLNPAIEMAVKTYEIELIIMGTQGATGAEEFLFGTNTVHLINNLRTCPVLILPEEFDFAEPKQIAFPTDFNHFYSEKEIEPLLKLADLYNAKIRVVHINVEESLDELQQYNLIVLKSFLQNYEHSFHWMPNYAKKTTEIKDFITELGIDILVMVNYKHGFFEKLIKEPVIKKMGSQPMVPFLVVPE</sequence>
<dbReference type="SUPFAM" id="SSF52402">
    <property type="entry name" value="Adenine nucleotide alpha hydrolases-like"/>
    <property type="match status" value="2"/>
</dbReference>
<comment type="caution">
    <text evidence="3">The sequence shown here is derived from an EMBL/GenBank/DDBJ whole genome shotgun (WGS) entry which is preliminary data.</text>
</comment>
<keyword evidence="4" id="KW-1185">Reference proteome</keyword>
<dbReference type="CDD" id="cd00293">
    <property type="entry name" value="USP-like"/>
    <property type="match status" value="1"/>
</dbReference>
<accession>A0A8J3BLN0</accession>
<gene>
    <name evidence="3" type="ORF">GCM10007962_10270</name>
</gene>
<dbReference type="InterPro" id="IPR006016">
    <property type="entry name" value="UspA"/>
</dbReference>
<dbReference type="AlphaFoldDB" id="A0A8J3BLN0"/>
<dbReference type="PANTHER" id="PTHR46268">
    <property type="entry name" value="STRESS RESPONSE PROTEIN NHAX"/>
    <property type="match status" value="1"/>
</dbReference>
<dbReference type="Pfam" id="PF00582">
    <property type="entry name" value="Usp"/>
    <property type="match status" value="1"/>
</dbReference>
<evidence type="ECO:0000259" key="2">
    <source>
        <dbReference type="Pfam" id="PF00582"/>
    </source>
</evidence>
<dbReference type="PANTHER" id="PTHR46268:SF6">
    <property type="entry name" value="UNIVERSAL STRESS PROTEIN UP12"/>
    <property type="match status" value="1"/>
</dbReference>
<evidence type="ECO:0000313" key="3">
    <source>
        <dbReference type="EMBL" id="GGK18036.1"/>
    </source>
</evidence>
<dbReference type="Gene3D" id="3.40.50.12370">
    <property type="match status" value="1"/>
</dbReference>
<reference evidence="3" key="1">
    <citation type="journal article" date="2014" name="Int. J. Syst. Evol. Microbiol.">
        <title>Complete genome sequence of Corynebacterium casei LMG S-19264T (=DSM 44701T), isolated from a smear-ripened cheese.</title>
        <authorList>
            <consortium name="US DOE Joint Genome Institute (JGI-PGF)"/>
            <person name="Walter F."/>
            <person name="Albersmeier A."/>
            <person name="Kalinowski J."/>
            <person name="Ruckert C."/>
        </authorList>
    </citation>
    <scope>NUCLEOTIDE SEQUENCE</scope>
    <source>
        <strain evidence="3">JCM 12862</strain>
    </source>
</reference>
<proteinExistence type="inferred from homology"/>
<name>A0A8J3BLN0_9FLAO</name>
<feature type="domain" description="UspA" evidence="2">
    <location>
        <begin position="3"/>
        <end position="143"/>
    </location>
</feature>
<reference evidence="3" key="2">
    <citation type="submission" date="2020-09" db="EMBL/GenBank/DDBJ databases">
        <authorList>
            <person name="Sun Q."/>
            <person name="Ohkuma M."/>
        </authorList>
    </citation>
    <scope>NUCLEOTIDE SEQUENCE</scope>
    <source>
        <strain evidence="3">JCM 12862</strain>
    </source>
</reference>
<organism evidence="3 4">
    <name type="scientific">Yeosuana aromativorans</name>
    <dbReference type="NCBI Taxonomy" id="288019"/>
    <lineage>
        <taxon>Bacteria</taxon>
        <taxon>Pseudomonadati</taxon>
        <taxon>Bacteroidota</taxon>
        <taxon>Flavobacteriia</taxon>
        <taxon>Flavobacteriales</taxon>
        <taxon>Flavobacteriaceae</taxon>
        <taxon>Yeosuana</taxon>
    </lineage>
</organism>
<comment type="similarity">
    <text evidence="1">Belongs to the universal stress protein A family.</text>
</comment>